<name>A0A2G8L009_STIJA</name>
<dbReference type="InterPro" id="IPR001611">
    <property type="entry name" value="Leu-rich_rpt"/>
</dbReference>
<feature type="transmembrane region" description="Helical" evidence="3">
    <location>
        <begin position="385"/>
        <end position="407"/>
    </location>
</feature>
<proteinExistence type="predicted"/>
<feature type="transmembrane region" description="Helical" evidence="3">
    <location>
        <begin position="490"/>
        <end position="511"/>
    </location>
</feature>
<comment type="caution">
    <text evidence="4">The sequence shown here is derived from an EMBL/GenBank/DDBJ whole genome shotgun (WGS) entry which is preliminary data.</text>
</comment>
<evidence type="ECO:0008006" key="6">
    <source>
        <dbReference type="Google" id="ProtNLM"/>
    </source>
</evidence>
<sequence>MIAEIPSGLFNFPNRSYELKILYLHKNRIEFIPEKAFIGLYAIQYIFLYDNSIHTLADRAFEATGVSAVYLFSNNLTYINGNPFSNTNLSEIHLFSNKIQNVSETVIQGLGKTAKMYLSCQFLTEAPWAPKHVTMRCVSPLFVPTLKFPRSTLPYTLRQQGFSCNISKKGISECQPCKPGTFGDGINGCTPCPSGGFYQDEIAQTASYQGGMDCKECNSGTFVNSEGGIAIYECQVCPEGTDQTKSAGFRACFCKENYARIDRFGACELCLEDGLNCTHHDFKALLPGYYWNWSFPSANIHEYQEFAKNLEEESRFYDKRYANYSSDIPKVYKCPRTTSCINNHSYSSTGITGLCDHGYTGWLCSKCQERYFMVLNTCVSCPEQVWMILEVIAVLIIIILFYFIVIQQYKRDRNVQERTIFDTIVSRGKIILGFYQVVGEFFESLHDVSWAGGLQIIGEFISYIELNVLRVIVRPQCFDKRLNFNPKVEFIIGIILPIFIIVMAVGGYCVYKAYVVYKSRALDHPHPIHDNLLKLKTKLTTLVLVLWFVIYPPICTIIFQLLPRACKEFCLDHQNMHCFHLLRSDYEIQCDSLTFYQYAAYVATALYVVSFPCALLYLLRKHRSTKKSKTSLQTCVVETEEENEGLDEETPLLKEPSAHPIVPIWLNFLCENYKPQYWYWEILELTRKVTQTILITLLGWE</sequence>
<dbReference type="Gene3D" id="3.80.10.10">
    <property type="entry name" value="Ribonuclease Inhibitor"/>
    <property type="match status" value="1"/>
</dbReference>
<dbReference type="SMART" id="SM00369">
    <property type="entry name" value="LRR_TYP"/>
    <property type="match status" value="3"/>
</dbReference>
<evidence type="ECO:0000256" key="2">
    <source>
        <dbReference type="ARBA" id="ARBA00022737"/>
    </source>
</evidence>
<protein>
    <recommendedName>
        <fullName evidence="6">Tyrosine-protein kinase ephrin type A/B receptor-like domain-containing protein</fullName>
    </recommendedName>
</protein>
<dbReference type="Proteomes" id="UP000230750">
    <property type="component" value="Unassembled WGS sequence"/>
</dbReference>
<evidence type="ECO:0000313" key="4">
    <source>
        <dbReference type="EMBL" id="PIK53613.1"/>
    </source>
</evidence>
<evidence type="ECO:0000256" key="3">
    <source>
        <dbReference type="SAM" id="Phobius"/>
    </source>
</evidence>
<dbReference type="OrthoDB" id="5964538at2759"/>
<evidence type="ECO:0000256" key="1">
    <source>
        <dbReference type="ARBA" id="ARBA00022614"/>
    </source>
</evidence>
<dbReference type="InterPro" id="IPR003591">
    <property type="entry name" value="Leu-rich_rpt_typical-subtyp"/>
</dbReference>
<feature type="transmembrane region" description="Helical" evidence="3">
    <location>
        <begin position="598"/>
        <end position="619"/>
    </location>
</feature>
<feature type="transmembrane region" description="Helical" evidence="3">
    <location>
        <begin position="539"/>
        <end position="562"/>
    </location>
</feature>
<dbReference type="PANTHER" id="PTHR11319:SF35">
    <property type="entry name" value="OUTER MEMBRANE PROTEIN PMPC-RELATED"/>
    <property type="match status" value="1"/>
</dbReference>
<keyword evidence="3" id="KW-1133">Transmembrane helix</keyword>
<dbReference type="EMBL" id="MRZV01000279">
    <property type="protein sequence ID" value="PIK53613.1"/>
    <property type="molecule type" value="Genomic_DNA"/>
</dbReference>
<dbReference type="STRING" id="307972.A0A2G8L009"/>
<dbReference type="Pfam" id="PF13855">
    <property type="entry name" value="LRR_8"/>
    <property type="match status" value="1"/>
</dbReference>
<keyword evidence="2" id="KW-0677">Repeat</keyword>
<accession>A0A2G8L009</accession>
<dbReference type="PANTHER" id="PTHR11319">
    <property type="entry name" value="G PROTEIN-COUPLED RECEPTOR-RELATED"/>
    <property type="match status" value="1"/>
</dbReference>
<keyword evidence="5" id="KW-1185">Reference proteome</keyword>
<dbReference type="InterPro" id="IPR032675">
    <property type="entry name" value="LRR_dom_sf"/>
</dbReference>
<evidence type="ECO:0000313" key="5">
    <source>
        <dbReference type="Proteomes" id="UP000230750"/>
    </source>
</evidence>
<dbReference type="SUPFAM" id="SSF52058">
    <property type="entry name" value="L domain-like"/>
    <property type="match status" value="1"/>
</dbReference>
<dbReference type="SMART" id="SM01411">
    <property type="entry name" value="Ephrin_rec_like"/>
    <property type="match status" value="2"/>
</dbReference>
<gene>
    <name evidence="4" type="ORF">BSL78_09466</name>
</gene>
<keyword evidence="3" id="KW-0812">Transmembrane</keyword>
<keyword evidence="1" id="KW-0433">Leucine-rich repeat</keyword>
<reference evidence="4 5" key="1">
    <citation type="journal article" date="2017" name="PLoS Biol.">
        <title>The sea cucumber genome provides insights into morphological evolution and visceral regeneration.</title>
        <authorList>
            <person name="Zhang X."/>
            <person name="Sun L."/>
            <person name="Yuan J."/>
            <person name="Sun Y."/>
            <person name="Gao Y."/>
            <person name="Zhang L."/>
            <person name="Li S."/>
            <person name="Dai H."/>
            <person name="Hamel J.F."/>
            <person name="Liu C."/>
            <person name="Yu Y."/>
            <person name="Liu S."/>
            <person name="Lin W."/>
            <person name="Guo K."/>
            <person name="Jin S."/>
            <person name="Xu P."/>
            <person name="Storey K.B."/>
            <person name="Huan P."/>
            <person name="Zhang T."/>
            <person name="Zhou Y."/>
            <person name="Zhang J."/>
            <person name="Lin C."/>
            <person name="Li X."/>
            <person name="Xing L."/>
            <person name="Huo D."/>
            <person name="Sun M."/>
            <person name="Wang L."/>
            <person name="Mercier A."/>
            <person name="Li F."/>
            <person name="Yang H."/>
            <person name="Xiang J."/>
        </authorList>
    </citation>
    <scope>NUCLEOTIDE SEQUENCE [LARGE SCALE GENOMIC DNA]</scope>
    <source>
        <strain evidence="4">Shaxun</strain>
        <tissue evidence="4">Muscle</tissue>
    </source>
</reference>
<keyword evidence="3" id="KW-0472">Membrane</keyword>
<dbReference type="AlphaFoldDB" id="A0A2G8L009"/>
<organism evidence="4 5">
    <name type="scientific">Stichopus japonicus</name>
    <name type="common">Sea cucumber</name>
    <dbReference type="NCBI Taxonomy" id="307972"/>
    <lineage>
        <taxon>Eukaryota</taxon>
        <taxon>Metazoa</taxon>
        <taxon>Echinodermata</taxon>
        <taxon>Eleutherozoa</taxon>
        <taxon>Echinozoa</taxon>
        <taxon>Holothuroidea</taxon>
        <taxon>Aspidochirotacea</taxon>
        <taxon>Aspidochirotida</taxon>
        <taxon>Stichopodidae</taxon>
        <taxon>Apostichopus</taxon>
    </lineage>
</organism>